<feature type="signal peptide" evidence="2">
    <location>
        <begin position="1"/>
        <end position="23"/>
    </location>
</feature>
<dbReference type="EnsemblMetazoa" id="ENSAATROPT010436">
    <property type="protein sequence ID" value="ENSAATROPP009417"/>
    <property type="gene ID" value="ENSAATROPG008483"/>
</dbReference>
<evidence type="ECO:0008006" key="5">
    <source>
        <dbReference type="Google" id="ProtNLM"/>
    </source>
</evidence>
<dbReference type="Proteomes" id="UP000075880">
    <property type="component" value="Unassembled WGS sequence"/>
</dbReference>
<dbReference type="AlphaFoldDB" id="A0AAG5DDV0"/>
<name>A0AAG5DDV0_ANOAO</name>
<evidence type="ECO:0000256" key="2">
    <source>
        <dbReference type="SAM" id="SignalP"/>
    </source>
</evidence>
<feature type="region of interest" description="Disordered" evidence="1">
    <location>
        <begin position="37"/>
        <end position="61"/>
    </location>
</feature>
<keyword evidence="2" id="KW-0732">Signal</keyword>
<keyword evidence="4" id="KW-1185">Reference proteome</keyword>
<evidence type="ECO:0000313" key="3">
    <source>
        <dbReference type="EnsemblMetazoa" id="ENSAATROPP009417"/>
    </source>
</evidence>
<reference evidence="3" key="1">
    <citation type="submission" date="2024-04" db="UniProtKB">
        <authorList>
            <consortium name="EnsemblMetazoa"/>
        </authorList>
    </citation>
    <scope>IDENTIFICATION</scope>
    <source>
        <strain evidence="3">EBRO</strain>
    </source>
</reference>
<organism evidence="3 4">
    <name type="scientific">Anopheles atroparvus</name>
    <name type="common">European mosquito</name>
    <dbReference type="NCBI Taxonomy" id="41427"/>
    <lineage>
        <taxon>Eukaryota</taxon>
        <taxon>Metazoa</taxon>
        <taxon>Ecdysozoa</taxon>
        <taxon>Arthropoda</taxon>
        <taxon>Hexapoda</taxon>
        <taxon>Insecta</taxon>
        <taxon>Pterygota</taxon>
        <taxon>Neoptera</taxon>
        <taxon>Endopterygota</taxon>
        <taxon>Diptera</taxon>
        <taxon>Nematocera</taxon>
        <taxon>Culicoidea</taxon>
        <taxon>Culicidae</taxon>
        <taxon>Anophelinae</taxon>
        <taxon>Anopheles</taxon>
    </lineage>
</organism>
<feature type="chain" id="PRO_5042460882" description="Gustatory receptor" evidence="2">
    <location>
        <begin position="24"/>
        <end position="137"/>
    </location>
</feature>
<protein>
    <recommendedName>
        <fullName evidence="5">Gustatory receptor</fullName>
    </recommendedName>
</protein>
<sequence>RKSFRCSTFFIRSFLGWCAFVETQFCGHPYPGVADPGTQQSCEVSESRKSNQQEENPEFGSRGLWERVRGGLGVGLHRIERRLERSDFRVAFRCCRIYDASISIRHGNLLYSRYTIESILLMSIVVLDQLTLWKKTK</sequence>
<proteinExistence type="predicted"/>
<evidence type="ECO:0000313" key="4">
    <source>
        <dbReference type="Proteomes" id="UP000075880"/>
    </source>
</evidence>
<accession>A0AAG5DDV0</accession>
<evidence type="ECO:0000256" key="1">
    <source>
        <dbReference type="SAM" id="MobiDB-lite"/>
    </source>
</evidence>